<dbReference type="OrthoDB" id="9768837at2"/>
<keyword evidence="5 6" id="KW-0472">Membrane</keyword>
<dbReference type="EMBL" id="BFFO01000004">
    <property type="protein sequence ID" value="GBG96669.1"/>
    <property type="molecule type" value="Genomic_DNA"/>
</dbReference>
<evidence type="ECO:0000256" key="6">
    <source>
        <dbReference type="SAM" id="Phobius"/>
    </source>
</evidence>
<evidence type="ECO:0000256" key="5">
    <source>
        <dbReference type="ARBA" id="ARBA00023136"/>
    </source>
</evidence>
<reference evidence="8 9" key="1">
    <citation type="journal article" date="2018" name="Genome Announc.">
        <title>Draft Genome Sequence of Lactococcus sp. Strain NtB2 (JCM 32569), Isolated from the Gut of the Higher Termite Nasutitermes takasagoensis.</title>
        <authorList>
            <person name="Noda S."/>
            <person name="Aihara C."/>
            <person name="Yuki M."/>
            <person name="Ohkuma M."/>
        </authorList>
    </citation>
    <scope>NUCLEOTIDE SEQUENCE [LARGE SCALE GENOMIC DNA]</scope>
    <source>
        <strain evidence="8 9">NtB2</strain>
    </source>
</reference>
<dbReference type="AlphaFoldDB" id="A0A2R5HF28"/>
<feature type="transmembrane region" description="Helical" evidence="6">
    <location>
        <begin position="267"/>
        <end position="294"/>
    </location>
</feature>
<evidence type="ECO:0000256" key="2">
    <source>
        <dbReference type="ARBA" id="ARBA00022475"/>
    </source>
</evidence>
<protein>
    <submittedName>
        <fullName evidence="8">ABC transporter permease protein</fullName>
    </submittedName>
</protein>
<feature type="transmembrane region" description="Helical" evidence="6">
    <location>
        <begin position="171"/>
        <end position="193"/>
    </location>
</feature>
<feature type="transmembrane region" description="Helical" evidence="6">
    <location>
        <begin position="306"/>
        <end position="329"/>
    </location>
</feature>
<dbReference type="Pfam" id="PF12698">
    <property type="entry name" value="ABC2_membrane_3"/>
    <property type="match status" value="1"/>
</dbReference>
<evidence type="ECO:0000313" key="9">
    <source>
        <dbReference type="Proteomes" id="UP000245021"/>
    </source>
</evidence>
<dbReference type="RefSeq" id="WP_109245646.1">
    <property type="nucleotide sequence ID" value="NZ_BFFO01000004.1"/>
</dbReference>
<dbReference type="GO" id="GO:0140359">
    <property type="term" value="F:ABC-type transporter activity"/>
    <property type="evidence" value="ECO:0007669"/>
    <property type="project" value="InterPro"/>
</dbReference>
<dbReference type="Proteomes" id="UP000245021">
    <property type="component" value="Unassembled WGS sequence"/>
</dbReference>
<feature type="domain" description="ABC-2 type transporter transmembrane" evidence="7">
    <location>
        <begin position="23"/>
        <end position="372"/>
    </location>
</feature>
<dbReference type="InterPro" id="IPR051449">
    <property type="entry name" value="ABC-2_transporter_component"/>
</dbReference>
<comment type="subcellular location">
    <subcellularLocation>
        <location evidence="1">Cell membrane</location>
        <topology evidence="1">Multi-pass membrane protein</topology>
    </subcellularLocation>
</comment>
<evidence type="ECO:0000259" key="7">
    <source>
        <dbReference type="Pfam" id="PF12698"/>
    </source>
</evidence>
<keyword evidence="3 6" id="KW-0812">Transmembrane</keyword>
<organism evidence="8 9">
    <name type="scientific">Lactococcus termiticola</name>
    <dbReference type="NCBI Taxonomy" id="2169526"/>
    <lineage>
        <taxon>Bacteria</taxon>
        <taxon>Bacillati</taxon>
        <taxon>Bacillota</taxon>
        <taxon>Bacilli</taxon>
        <taxon>Lactobacillales</taxon>
        <taxon>Streptococcaceae</taxon>
        <taxon>Lactococcus</taxon>
    </lineage>
</organism>
<evidence type="ECO:0000313" key="8">
    <source>
        <dbReference type="EMBL" id="GBG96669.1"/>
    </source>
</evidence>
<name>A0A2R5HF28_9LACT</name>
<dbReference type="PANTHER" id="PTHR30294">
    <property type="entry name" value="MEMBRANE COMPONENT OF ABC TRANSPORTER YHHJ-RELATED"/>
    <property type="match status" value="1"/>
</dbReference>
<feature type="transmembrane region" description="Helical" evidence="6">
    <location>
        <begin position="20"/>
        <end position="43"/>
    </location>
</feature>
<accession>A0A2R5HF28</accession>
<proteinExistence type="predicted"/>
<evidence type="ECO:0000256" key="1">
    <source>
        <dbReference type="ARBA" id="ARBA00004651"/>
    </source>
</evidence>
<keyword evidence="4 6" id="KW-1133">Transmembrane helix</keyword>
<gene>
    <name evidence="8" type="primary">natB</name>
    <name evidence="8" type="ORF">NtB2_00793</name>
</gene>
<evidence type="ECO:0000256" key="4">
    <source>
        <dbReference type="ARBA" id="ARBA00022989"/>
    </source>
</evidence>
<sequence>MSSQIWLVAKNIYRTRVKGAGFWALVLSPFIVAAISLGIGFIIGSSSNATPKLAVVNNASLHQLLQADGRLNADLSDKSSLDEARTALDKGDIDGYLTESDGHYKITTSSSGVAKFDEKSFQQALNQSKMMQEAQRLGLSADNLKSLLSPASLSIETAGQASGDARRGANAAVGTVSSILIFMFLMLYVGVIGQEIGNEKSSRIMEILLAASSAKVQYYGKILGVIMLALTQIGLYVLGFGVAYPFVKNQETVKQLSGLLAGIDLNFGLYLIAMSLVGTLGYLFLASIVASLVNEQAQVQQATQPIAFLSMIGYIGGIAGASVPSNLILKVMSFIPFISPTLMTSRFAIQFSSATEAWISLGLQLLATILIAKTGEKIYARNVISYSDEKIMKQLLANIRGK</sequence>
<dbReference type="PANTHER" id="PTHR30294:SF29">
    <property type="entry name" value="MULTIDRUG ABC TRANSPORTER PERMEASE YBHS-RELATED"/>
    <property type="match status" value="1"/>
</dbReference>
<evidence type="ECO:0000256" key="3">
    <source>
        <dbReference type="ARBA" id="ARBA00022692"/>
    </source>
</evidence>
<dbReference type="InterPro" id="IPR013525">
    <property type="entry name" value="ABC2_TM"/>
</dbReference>
<comment type="caution">
    <text evidence="8">The sequence shown here is derived from an EMBL/GenBank/DDBJ whole genome shotgun (WGS) entry which is preliminary data.</text>
</comment>
<feature type="transmembrane region" description="Helical" evidence="6">
    <location>
        <begin position="222"/>
        <end position="247"/>
    </location>
</feature>
<keyword evidence="2" id="KW-1003">Cell membrane</keyword>
<feature type="transmembrane region" description="Helical" evidence="6">
    <location>
        <begin position="349"/>
        <end position="372"/>
    </location>
</feature>
<keyword evidence="9" id="KW-1185">Reference proteome</keyword>
<dbReference type="GO" id="GO:0005886">
    <property type="term" value="C:plasma membrane"/>
    <property type="evidence" value="ECO:0007669"/>
    <property type="project" value="UniProtKB-SubCell"/>
</dbReference>